<evidence type="ECO:0000313" key="2">
    <source>
        <dbReference type="Proteomes" id="UP000276133"/>
    </source>
</evidence>
<comment type="caution">
    <text evidence="1">The sequence shown here is derived from an EMBL/GenBank/DDBJ whole genome shotgun (WGS) entry which is preliminary data.</text>
</comment>
<organism evidence="1 2">
    <name type="scientific">Brachionus plicatilis</name>
    <name type="common">Marine rotifer</name>
    <name type="synonym">Brachionus muelleri</name>
    <dbReference type="NCBI Taxonomy" id="10195"/>
    <lineage>
        <taxon>Eukaryota</taxon>
        <taxon>Metazoa</taxon>
        <taxon>Spiralia</taxon>
        <taxon>Gnathifera</taxon>
        <taxon>Rotifera</taxon>
        <taxon>Eurotatoria</taxon>
        <taxon>Monogononta</taxon>
        <taxon>Pseudotrocha</taxon>
        <taxon>Ploima</taxon>
        <taxon>Brachionidae</taxon>
        <taxon>Brachionus</taxon>
    </lineage>
</organism>
<gene>
    <name evidence="1" type="ORF">BpHYR1_042400</name>
</gene>
<accession>A0A3M7RIS5</accession>
<dbReference type="AlphaFoldDB" id="A0A3M7RIS5"/>
<evidence type="ECO:0000313" key="1">
    <source>
        <dbReference type="EMBL" id="RNA23297.1"/>
    </source>
</evidence>
<reference evidence="1 2" key="1">
    <citation type="journal article" date="2018" name="Sci. Rep.">
        <title>Genomic signatures of local adaptation to the degree of environmental predictability in rotifers.</title>
        <authorList>
            <person name="Franch-Gras L."/>
            <person name="Hahn C."/>
            <person name="Garcia-Roger E.M."/>
            <person name="Carmona M.J."/>
            <person name="Serra M."/>
            <person name="Gomez A."/>
        </authorList>
    </citation>
    <scope>NUCLEOTIDE SEQUENCE [LARGE SCALE GENOMIC DNA]</scope>
    <source>
        <strain evidence="1">HYR1</strain>
    </source>
</reference>
<keyword evidence="2" id="KW-1185">Reference proteome</keyword>
<protein>
    <submittedName>
        <fullName evidence="1">Uncharacterized protein</fullName>
    </submittedName>
</protein>
<dbReference type="EMBL" id="REGN01003315">
    <property type="protein sequence ID" value="RNA23297.1"/>
    <property type="molecule type" value="Genomic_DNA"/>
</dbReference>
<sequence>MLDKSSSTVCTGTRALKSSSYLNRKRPFEPCMLFLAAEQSEAALENSIFGVVKGRHVDQLVLVVLGHGVEPVPSGLKEKSFFVASSAACHDVPVGGPVQKVIH</sequence>
<proteinExistence type="predicted"/>
<dbReference type="Proteomes" id="UP000276133">
    <property type="component" value="Unassembled WGS sequence"/>
</dbReference>
<name>A0A3M7RIS5_BRAPC</name>